<sequence>MRHRFIFISMTFLGILFASCNDWLDVQPEDQRKEDDMFSHYKGYRNALSGCYAAMGHTSVYGQKLTTSDIELLAGMWEMMDNSGTNYDLTTHNYNDGVRSTIQDIYSKMFNVIVQTNKIIAHAEADGGAFPDEATRSVILGEAYAIRAYCQLDVLRLFGEVPGGDGEKVSLPYSEVKAFDERATRYDFSGYAEKLLTDLKRAEDLLKDNDPIFQYTYSFLNTPAYFEKALEDTYMAYRQSRLNYWAVKALQARTYLYLGRTGEAYAAAKAVIDAKDKENRPVMELSGHTDRGQRRYACPGECLFYLSKHDIKAATSMLAANAFSAERSNLLISVKRLTEKLFPENKDSDSRYTQGWNKQVEVNGLKDMYAAIRKYYYDVDNVTDASLYYEIVPMLRMAEVVLIGIETTPDVQEANKWYADYLLKGCGVAGDDRFTSQTDRLEVLLPEYAREFFAEGQMFYAYKRVGASETLFGEKIAPEDYVLWNCVNTEFNP</sequence>
<keyword evidence="1" id="KW-0732">Signal</keyword>
<dbReference type="Pfam" id="PF14322">
    <property type="entry name" value="SusD-like_3"/>
    <property type="match status" value="1"/>
</dbReference>
<reference evidence="3 4" key="1">
    <citation type="submission" date="2018-08" db="EMBL/GenBank/DDBJ databases">
        <title>A genome reference for cultivated species of the human gut microbiota.</title>
        <authorList>
            <person name="Zou Y."/>
            <person name="Xue W."/>
            <person name="Luo G."/>
        </authorList>
    </citation>
    <scope>NUCLEOTIDE SEQUENCE [LARGE SCALE GENOMIC DNA]</scope>
    <source>
        <strain evidence="3 4">OF02-7</strain>
    </source>
</reference>
<evidence type="ECO:0000313" key="3">
    <source>
        <dbReference type="EMBL" id="RGY19518.1"/>
    </source>
</evidence>
<dbReference type="RefSeq" id="WP_117721546.1">
    <property type="nucleotide sequence ID" value="NZ_CAJUBB010000015.1"/>
</dbReference>
<dbReference type="InterPro" id="IPR011990">
    <property type="entry name" value="TPR-like_helical_dom_sf"/>
</dbReference>
<dbReference type="PROSITE" id="PS51257">
    <property type="entry name" value="PROKAR_LIPOPROTEIN"/>
    <property type="match status" value="1"/>
</dbReference>
<dbReference type="OrthoDB" id="727588at2"/>
<feature type="domain" description="SusD-like N-terminal" evidence="2">
    <location>
        <begin position="22"/>
        <end position="210"/>
    </location>
</feature>
<dbReference type="EMBL" id="QSCR01000006">
    <property type="protein sequence ID" value="RGY19518.1"/>
    <property type="molecule type" value="Genomic_DNA"/>
</dbReference>
<accession>A0A413IQL3</accession>
<evidence type="ECO:0000259" key="2">
    <source>
        <dbReference type="Pfam" id="PF14322"/>
    </source>
</evidence>
<name>A0A413IQL3_9BACT</name>
<organism evidence="3 4">
    <name type="scientific">Butyricimonas virosa</name>
    <dbReference type="NCBI Taxonomy" id="544645"/>
    <lineage>
        <taxon>Bacteria</taxon>
        <taxon>Pseudomonadati</taxon>
        <taxon>Bacteroidota</taxon>
        <taxon>Bacteroidia</taxon>
        <taxon>Bacteroidales</taxon>
        <taxon>Odoribacteraceae</taxon>
        <taxon>Butyricimonas</taxon>
    </lineage>
</organism>
<gene>
    <name evidence="3" type="ORF">DXA50_06180</name>
</gene>
<dbReference type="SUPFAM" id="SSF48452">
    <property type="entry name" value="TPR-like"/>
    <property type="match status" value="1"/>
</dbReference>
<dbReference type="InterPro" id="IPR033985">
    <property type="entry name" value="SusD-like_N"/>
</dbReference>
<evidence type="ECO:0000256" key="1">
    <source>
        <dbReference type="SAM" id="SignalP"/>
    </source>
</evidence>
<dbReference type="Proteomes" id="UP000286063">
    <property type="component" value="Unassembled WGS sequence"/>
</dbReference>
<protein>
    <recommendedName>
        <fullName evidence="2">SusD-like N-terminal domain-containing protein</fullName>
    </recommendedName>
</protein>
<feature type="chain" id="PRO_5019364834" description="SusD-like N-terminal domain-containing protein" evidence="1">
    <location>
        <begin position="19"/>
        <end position="493"/>
    </location>
</feature>
<proteinExistence type="predicted"/>
<dbReference type="Gene3D" id="1.25.40.390">
    <property type="match status" value="2"/>
</dbReference>
<feature type="signal peptide" evidence="1">
    <location>
        <begin position="1"/>
        <end position="18"/>
    </location>
</feature>
<comment type="caution">
    <text evidence="3">The sequence shown here is derived from an EMBL/GenBank/DDBJ whole genome shotgun (WGS) entry which is preliminary data.</text>
</comment>
<evidence type="ECO:0000313" key="4">
    <source>
        <dbReference type="Proteomes" id="UP000286063"/>
    </source>
</evidence>
<dbReference type="AlphaFoldDB" id="A0A413IQL3"/>